<dbReference type="Pfam" id="PF13280">
    <property type="entry name" value="WYL"/>
    <property type="match status" value="1"/>
</dbReference>
<dbReference type="PANTHER" id="PTHR34580:SF1">
    <property type="entry name" value="PROTEIN PAFC"/>
    <property type="match status" value="1"/>
</dbReference>
<comment type="caution">
    <text evidence="5">The sequence shown here is derived from an EMBL/GenBank/DDBJ whole genome shotgun (WGS) entry which is preliminary data.</text>
</comment>
<keyword evidence="6" id="KW-1185">Reference proteome</keyword>
<dbReference type="Proteomes" id="UP000664617">
    <property type="component" value="Unassembled WGS sequence"/>
</dbReference>
<feature type="region of interest" description="Disordered" evidence="1">
    <location>
        <begin position="321"/>
        <end position="344"/>
    </location>
</feature>
<evidence type="ECO:0000313" key="5">
    <source>
        <dbReference type="EMBL" id="MBO0610220.1"/>
    </source>
</evidence>
<evidence type="ECO:0000259" key="4">
    <source>
        <dbReference type="Pfam" id="PF25583"/>
    </source>
</evidence>
<gene>
    <name evidence="5" type="ORF">J0911_14390</name>
</gene>
<dbReference type="EMBL" id="JAFMPK010000047">
    <property type="protein sequence ID" value="MBO0610220.1"/>
    <property type="molecule type" value="Genomic_DNA"/>
</dbReference>
<accession>A0ABS3IBA1</accession>
<evidence type="ECO:0000259" key="2">
    <source>
        <dbReference type="Pfam" id="PF13280"/>
    </source>
</evidence>
<feature type="compositionally biased region" description="Basic and acidic residues" evidence="1">
    <location>
        <begin position="329"/>
        <end position="344"/>
    </location>
</feature>
<name>A0ABS3IBA1_9MICO</name>
<organism evidence="5 6">
    <name type="scientific">Myceligenerans salitolerans</name>
    <dbReference type="NCBI Taxonomy" id="1230528"/>
    <lineage>
        <taxon>Bacteria</taxon>
        <taxon>Bacillati</taxon>
        <taxon>Actinomycetota</taxon>
        <taxon>Actinomycetes</taxon>
        <taxon>Micrococcales</taxon>
        <taxon>Promicromonosporaceae</taxon>
        <taxon>Myceligenerans</taxon>
    </lineage>
</organism>
<dbReference type="InterPro" id="IPR057727">
    <property type="entry name" value="WCX_dom"/>
</dbReference>
<evidence type="ECO:0000259" key="3">
    <source>
        <dbReference type="Pfam" id="PF19187"/>
    </source>
</evidence>
<dbReference type="Pfam" id="PF19187">
    <property type="entry name" value="HTH_PafC"/>
    <property type="match status" value="1"/>
</dbReference>
<dbReference type="InterPro" id="IPR043839">
    <property type="entry name" value="PafC_HTH"/>
</dbReference>
<dbReference type="PROSITE" id="PS52050">
    <property type="entry name" value="WYL"/>
    <property type="match status" value="1"/>
</dbReference>
<dbReference type="RefSeq" id="WP_207276143.1">
    <property type="nucleotide sequence ID" value="NZ_JAFMPK010000047.1"/>
</dbReference>
<dbReference type="InterPro" id="IPR028349">
    <property type="entry name" value="PafC-like"/>
</dbReference>
<feature type="domain" description="PafC HTH" evidence="3">
    <location>
        <begin position="7"/>
        <end position="127"/>
    </location>
</feature>
<protein>
    <submittedName>
        <fullName evidence="5">WYL domain-containing protein</fullName>
    </submittedName>
</protein>
<proteinExistence type="predicted"/>
<evidence type="ECO:0000256" key="1">
    <source>
        <dbReference type="SAM" id="MobiDB-lite"/>
    </source>
</evidence>
<sequence length="344" mass="36461">MAERADDRLVRLLGMVAYLDGAGPVPVAELAARFGVSPAQIHADVDALWVSGTPGYWPDDLIDFDAQSIESGVVRLTESRGMTRPLRLGPSEAVALVAALRAMRELDAVATDPAQSELVESALRKLTDATGEAADALDVRLAAGGDPQVVATLTAALRAGRRLRIRYVSGADATSEREIDPVRLHTAGDHSYLASWCYRAGGPRTFRVDRILAATVLEASVAEHPDVGEVDLSGVSAAEAPLATLVLASSARWFAEEVPVETVTNLPGGDFEVTLHVTNPDWLRRILLEMPSHVRSVRPAELAADVRAAARDALAAYEHAGYVPAGPSDPHRAAPDPAPDGDRA</sequence>
<evidence type="ECO:0000313" key="6">
    <source>
        <dbReference type="Proteomes" id="UP000664617"/>
    </source>
</evidence>
<dbReference type="PIRSF" id="PIRSF016838">
    <property type="entry name" value="PafC"/>
    <property type="match status" value="1"/>
</dbReference>
<feature type="domain" description="WYL" evidence="2">
    <location>
        <begin position="149"/>
        <end position="216"/>
    </location>
</feature>
<dbReference type="Pfam" id="PF25583">
    <property type="entry name" value="WCX"/>
    <property type="match status" value="1"/>
</dbReference>
<dbReference type="InterPro" id="IPR051534">
    <property type="entry name" value="CBASS_pafABC_assoc_protein"/>
</dbReference>
<dbReference type="PANTHER" id="PTHR34580">
    <property type="match status" value="1"/>
</dbReference>
<dbReference type="InterPro" id="IPR026881">
    <property type="entry name" value="WYL_dom"/>
</dbReference>
<reference evidence="6" key="1">
    <citation type="submission" date="2023-07" db="EMBL/GenBank/DDBJ databases">
        <title>Myceligenerans salitolerans sp. nov., a halotolerant actinomycete isolated from a salt lake in Xinjiang, China.</title>
        <authorList>
            <person name="Guan T."/>
        </authorList>
    </citation>
    <scope>NUCLEOTIDE SEQUENCE [LARGE SCALE GENOMIC DNA]</scope>
    <source>
        <strain evidence="6">XHU 5031</strain>
    </source>
</reference>
<feature type="domain" description="WCX" evidence="4">
    <location>
        <begin position="242"/>
        <end position="314"/>
    </location>
</feature>